<dbReference type="RefSeq" id="WP_231403640.1">
    <property type="nucleotide sequence ID" value="NZ_BAABES010000007.1"/>
</dbReference>
<dbReference type="Proteomes" id="UP000614047">
    <property type="component" value="Unassembled WGS sequence"/>
</dbReference>
<organism evidence="1 2">
    <name type="scientific">Actinomadura viridis</name>
    <dbReference type="NCBI Taxonomy" id="58110"/>
    <lineage>
        <taxon>Bacteria</taxon>
        <taxon>Bacillati</taxon>
        <taxon>Actinomycetota</taxon>
        <taxon>Actinomycetes</taxon>
        <taxon>Streptosporangiales</taxon>
        <taxon>Thermomonosporaceae</taxon>
        <taxon>Actinomadura</taxon>
    </lineage>
</organism>
<evidence type="ECO:0000313" key="1">
    <source>
        <dbReference type="EMBL" id="MBG6086658.1"/>
    </source>
</evidence>
<dbReference type="InterPro" id="IPR019587">
    <property type="entry name" value="Polyketide_cyclase/dehydratase"/>
</dbReference>
<dbReference type="InterPro" id="IPR023393">
    <property type="entry name" value="START-like_dom_sf"/>
</dbReference>
<accession>A0A931GGS9</accession>
<gene>
    <name evidence="1" type="ORF">IW256_000771</name>
</gene>
<keyword evidence="2" id="KW-1185">Reference proteome</keyword>
<dbReference type="Gene3D" id="3.30.530.20">
    <property type="match status" value="1"/>
</dbReference>
<proteinExistence type="predicted"/>
<dbReference type="Pfam" id="PF10604">
    <property type="entry name" value="Polyketide_cyc2"/>
    <property type="match status" value="1"/>
</dbReference>
<name>A0A931GGS9_9ACTN</name>
<dbReference type="SUPFAM" id="SSF55961">
    <property type="entry name" value="Bet v1-like"/>
    <property type="match status" value="1"/>
</dbReference>
<dbReference type="AlphaFoldDB" id="A0A931GGS9"/>
<dbReference type="CDD" id="cd07812">
    <property type="entry name" value="SRPBCC"/>
    <property type="match status" value="1"/>
</dbReference>
<evidence type="ECO:0000313" key="2">
    <source>
        <dbReference type="Proteomes" id="UP000614047"/>
    </source>
</evidence>
<dbReference type="EMBL" id="JADOUA010000001">
    <property type="protein sequence ID" value="MBG6086658.1"/>
    <property type="molecule type" value="Genomic_DNA"/>
</dbReference>
<comment type="caution">
    <text evidence="1">The sequence shown here is derived from an EMBL/GenBank/DDBJ whole genome shotgun (WGS) entry which is preliminary data.</text>
</comment>
<sequence>MREDPGMEREWVAEESIVVDAAPDAVYAAVSDPRRMPDWSPELFAVWVRGRGRPAGPGTSFTGFNRIGWRVWFTGARVTAAVPGETFAFRVSSFRMPVALWGYRIEDVGDGSGPARTRVTEYWQDLRRDNRGAGLVSLLGRVFTGVPAERRAEVNRAGMRATLERIKAAVEGPGVTAK</sequence>
<reference evidence="1" key="1">
    <citation type="submission" date="2020-11" db="EMBL/GenBank/DDBJ databases">
        <title>Sequencing the genomes of 1000 actinobacteria strains.</title>
        <authorList>
            <person name="Klenk H.-P."/>
        </authorList>
    </citation>
    <scope>NUCLEOTIDE SEQUENCE</scope>
    <source>
        <strain evidence="1">DSM 43175</strain>
    </source>
</reference>
<protein>
    <submittedName>
        <fullName evidence="1">Uncharacterized protein YndB with AHSA1/START domain</fullName>
    </submittedName>
</protein>